<evidence type="ECO:0000313" key="3">
    <source>
        <dbReference type="Proteomes" id="UP000887574"/>
    </source>
</evidence>
<reference evidence="4" key="1">
    <citation type="submission" date="2022-11" db="UniProtKB">
        <authorList>
            <consortium name="WormBaseParasite"/>
        </authorList>
    </citation>
    <scope>IDENTIFICATION</scope>
</reference>
<feature type="region of interest" description="Disordered" evidence="1">
    <location>
        <begin position="210"/>
        <end position="251"/>
    </location>
</feature>
<feature type="transmembrane region" description="Helical" evidence="2">
    <location>
        <begin position="62"/>
        <end position="81"/>
    </location>
</feature>
<keyword evidence="2" id="KW-0812">Transmembrane</keyword>
<keyword evidence="3" id="KW-1185">Reference proteome</keyword>
<evidence type="ECO:0000256" key="2">
    <source>
        <dbReference type="SAM" id="Phobius"/>
    </source>
</evidence>
<feature type="region of interest" description="Disordered" evidence="1">
    <location>
        <begin position="266"/>
        <end position="290"/>
    </location>
</feature>
<proteinExistence type="predicted"/>
<dbReference type="WBParaSite" id="jg13727">
    <property type="protein sequence ID" value="jg13727"/>
    <property type="gene ID" value="jg13727"/>
</dbReference>
<accession>A0A915CXU4</accession>
<name>A0A915CXU4_9BILA</name>
<dbReference type="Proteomes" id="UP000887574">
    <property type="component" value="Unplaced"/>
</dbReference>
<evidence type="ECO:0000313" key="4">
    <source>
        <dbReference type="WBParaSite" id="jg13727"/>
    </source>
</evidence>
<feature type="compositionally biased region" description="Pro residues" evidence="1">
    <location>
        <begin position="271"/>
        <end position="281"/>
    </location>
</feature>
<feature type="compositionally biased region" description="Polar residues" evidence="1">
    <location>
        <begin position="210"/>
        <end position="248"/>
    </location>
</feature>
<sequence>MRCSAAFLLVYSTTFCCLCSPGPFYPVPSSCQTSELCYKPCKQKVTADANIVKTTKADFKSTAALVLLLALCCTFSVLCLFSKYYDWTGYITGMCGVQSDTAKDYFKWLQVNVWVPECLRPTGANHSNSSSTSSTSCHEFSFPELNSPTAYGSGPPASSTNSTANSATCAFPIDTFECLLINDTLNHPLTYLSHLLLPGQQYQSQVDSFGMENNNEYPRSNGNIRFQPTSNHNYATSHRSQPPESTLTKSDRLVETPAQPPALQVLSQPAPLLPPPLPSPGHPDDLEDEGHLFASSSTSIFIGVQLTRPLLMPYPCPASPTPSSMSRAVVRMDFSSQQPLYSEEIQENGA</sequence>
<evidence type="ECO:0000256" key="1">
    <source>
        <dbReference type="SAM" id="MobiDB-lite"/>
    </source>
</evidence>
<keyword evidence="2" id="KW-1133">Transmembrane helix</keyword>
<dbReference type="AlphaFoldDB" id="A0A915CXU4"/>
<protein>
    <submittedName>
        <fullName evidence="4">FZ domain-containing protein</fullName>
    </submittedName>
</protein>
<organism evidence="3 4">
    <name type="scientific">Ditylenchus dipsaci</name>
    <dbReference type="NCBI Taxonomy" id="166011"/>
    <lineage>
        <taxon>Eukaryota</taxon>
        <taxon>Metazoa</taxon>
        <taxon>Ecdysozoa</taxon>
        <taxon>Nematoda</taxon>
        <taxon>Chromadorea</taxon>
        <taxon>Rhabditida</taxon>
        <taxon>Tylenchina</taxon>
        <taxon>Tylenchomorpha</taxon>
        <taxon>Sphaerularioidea</taxon>
        <taxon>Anguinidae</taxon>
        <taxon>Anguininae</taxon>
        <taxon>Ditylenchus</taxon>
    </lineage>
</organism>
<keyword evidence="2" id="KW-0472">Membrane</keyword>